<dbReference type="NCBIfam" id="TIGR04256">
    <property type="entry name" value="GxxExxY"/>
    <property type="match status" value="1"/>
</dbReference>
<feature type="domain" description="Helicase ATP-binding" evidence="8">
    <location>
        <begin position="287"/>
        <end position="649"/>
    </location>
</feature>
<evidence type="ECO:0000256" key="4">
    <source>
        <dbReference type="ARBA" id="ARBA00022806"/>
    </source>
</evidence>
<dbReference type="Pfam" id="PF00270">
    <property type="entry name" value="DEAD"/>
    <property type="match status" value="1"/>
</dbReference>
<accession>A0A0G1ZEJ1</accession>
<dbReference type="PATRIC" id="fig|1618668.3.peg.433"/>
<feature type="non-terminal residue" evidence="10">
    <location>
        <position position="829"/>
    </location>
</feature>
<keyword evidence="7" id="KW-0234">DNA repair</keyword>
<evidence type="ECO:0000256" key="7">
    <source>
        <dbReference type="ARBA" id="ARBA00023204"/>
    </source>
</evidence>
<dbReference type="InterPro" id="IPR026350">
    <property type="entry name" value="GxxExxY"/>
</dbReference>
<dbReference type="InterPro" id="IPR012340">
    <property type="entry name" value="NA-bd_OB-fold"/>
</dbReference>
<dbReference type="InterPro" id="IPR014001">
    <property type="entry name" value="Helicase_ATP-bd"/>
</dbReference>
<dbReference type="InterPro" id="IPR027417">
    <property type="entry name" value="P-loop_NTPase"/>
</dbReference>
<keyword evidence="4 10" id="KW-0347">Helicase</keyword>
<keyword evidence="6" id="KW-0238">DNA-binding</keyword>
<feature type="domain" description="Helicase C-terminal" evidence="9">
    <location>
        <begin position="682"/>
        <end position="829"/>
    </location>
</feature>
<dbReference type="PANTHER" id="PTHR47964">
    <property type="entry name" value="ATP-DEPENDENT DNA HELICASE HOMOLOG RECG, CHLOROPLASTIC"/>
    <property type="match status" value="1"/>
</dbReference>
<dbReference type="SUPFAM" id="SSF50249">
    <property type="entry name" value="Nucleic acid-binding proteins"/>
    <property type="match status" value="1"/>
</dbReference>
<dbReference type="PROSITE" id="PS51192">
    <property type="entry name" value="HELICASE_ATP_BIND_1"/>
    <property type="match status" value="1"/>
</dbReference>
<dbReference type="SUPFAM" id="SSF52540">
    <property type="entry name" value="P-loop containing nucleoside triphosphate hydrolases"/>
    <property type="match status" value="2"/>
</dbReference>
<evidence type="ECO:0000256" key="3">
    <source>
        <dbReference type="ARBA" id="ARBA00022801"/>
    </source>
</evidence>
<dbReference type="InterPro" id="IPR047112">
    <property type="entry name" value="RecG/Mfd"/>
</dbReference>
<sequence>MHPDDPIERHFRLIPAQKTALKRLKLGTIRNLLYHFPSRYEAAGTSGEAARLIPGTKVTLIGSLSRLKPRKLWKSKRNVTEGWFEDSSGRVKVMWFNQPYIASYLPQTGTVKMSGTVGGSVERPYIANPEVEALPAGAMPQGIFMSPSSSELEARSLYPVYPESRGVTSKWFYHALERVFASNVLQSLEDPIPKEVRERYHLPDLARSFLAMHKPKNQRETEAARKRFAFEEIFALQLTRAQERAENDAQASFSITDASGHAERFLETIPFPPTNAQKRAIADILADFGHSHPMARLLEGDVGSGKTLVAAATAYAVVNARPPLKLASGEFARMSDGSVANRKSGTLQVAYMAPTEILAGQHFQSFIEYFSHLPINIALLTGKVCKKYPSKVSRGKATNISRTQLLKWVENGEIAMIVGTHALIQKSVAFQHLAYVIVDEQHRFGVRQRAALTRKSTQMEPEPQIHADVDEGFLYKDLSYAIRNCAFTIHNALGPGHKESVYQNALEEEFRRRNIKYSREIQIPVTYRGKKIGVYQPDFLVENKIIVELKALPRLGAGEKKQLWNYLKGTDYKLAMLLNFGTPKVTEERVVLDKVRGHDYLRSSADAEGGHPRQSAQKMSIPHFLSMTATPIPRTLSLTIYGDLDISLLDELPPGRVTVRTAIVKSSERDIAYEAVRRELSQGRQAYIICPRIEEPDPTKWNALQAKSAKAEAKRLKKEVFHEFTIGLLHGAMKPKEKDDAMNRFASGETQILVATSVVEVGVNVPNATIILIEGAERFGLAQLHQLRGRVQRSTHTPFCFLLPETSGAAAAKRLRALEKTNDGFKLAE</sequence>
<dbReference type="SMART" id="SM00490">
    <property type="entry name" value="HELICc"/>
    <property type="match status" value="1"/>
</dbReference>
<dbReference type="Gene3D" id="2.40.50.140">
    <property type="entry name" value="Nucleic acid-binding proteins"/>
    <property type="match status" value="1"/>
</dbReference>
<dbReference type="Pfam" id="PF13366">
    <property type="entry name" value="PDDEXK_3"/>
    <property type="match status" value="1"/>
</dbReference>
<comment type="caution">
    <text evidence="10">The sequence shown here is derived from an EMBL/GenBank/DDBJ whole genome shotgun (WGS) entry which is preliminary data.</text>
</comment>
<reference evidence="10 11" key="1">
    <citation type="journal article" date="2015" name="Nature">
        <title>rRNA introns, odd ribosomes, and small enigmatic genomes across a large radiation of phyla.</title>
        <authorList>
            <person name="Brown C.T."/>
            <person name="Hug L.A."/>
            <person name="Thomas B.C."/>
            <person name="Sharon I."/>
            <person name="Castelle C.J."/>
            <person name="Singh A."/>
            <person name="Wilkins M.J."/>
            <person name="Williams K.H."/>
            <person name="Banfield J.F."/>
        </authorList>
    </citation>
    <scope>NUCLEOTIDE SEQUENCE [LARGE SCALE GENOMIC DNA]</scope>
</reference>
<dbReference type="EMBL" id="LCQO01000034">
    <property type="protein sequence ID" value="KKW17624.1"/>
    <property type="molecule type" value="Genomic_DNA"/>
</dbReference>
<dbReference type="PANTHER" id="PTHR47964:SF1">
    <property type="entry name" value="ATP-DEPENDENT DNA HELICASE HOMOLOG RECG, CHLOROPLASTIC"/>
    <property type="match status" value="1"/>
</dbReference>
<dbReference type="PROSITE" id="PS51194">
    <property type="entry name" value="HELICASE_CTER"/>
    <property type="match status" value="1"/>
</dbReference>
<keyword evidence="2" id="KW-0227">DNA damage</keyword>
<dbReference type="GO" id="GO:0003678">
    <property type="term" value="F:DNA helicase activity"/>
    <property type="evidence" value="ECO:0007669"/>
    <property type="project" value="TreeGrafter"/>
</dbReference>
<evidence type="ECO:0000256" key="1">
    <source>
        <dbReference type="ARBA" id="ARBA00022741"/>
    </source>
</evidence>
<proteinExistence type="predicted"/>
<dbReference type="InterPro" id="IPR033454">
    <property type="entry name" value="RecG_wedge"/>
</dbReference>
<keyword evidence="5" id="KW-0067">ATP-binding</keyword>
<evidence type="ECO:0000256" key="6">
    <source>
        <dbReference type="ARBA" id="ARBA00023125"/>
    </source>
</evidence>
<evidence type="ECO:0000256" key="2">
    <source>
        <dbReference type="ARBA" id="ARBA00022763"/>
    </source>
</evidence>
<keyword evidence="3" id="KW-0378">Hydrolase</keyword>
<organism evidence="10 11">
    <name type="scientific">Candidatus Kaiserbacteria bacterium GW2011_GWA1_50_28</name>
    <dbReference type="NCBI Taxonomy" id="1618668"/>
    <lineage>
        <taxon>Bacteria</taxon>
        <taxon>Candidatus Kaiseribacteriota</taxon>
    </lineage>
</organism>
<dbReference type="InterPro" id="IPR001650">
    <property type="entry name" value="Helicase_C-like"/>
</dbReference>
<keyword evidence="1" id="KW-0547">Nucleotide-binding</keyword>
<dbReference type="Pfam" id="PF17191">
    <property type="entry name" value="RecG_wedge"/>
    <property type="match status" value="1"/>
</dbReference>
<dbReference type="GO" id="GO:0016787">
    <property type="term" value="F:hydrolase activity"/>
    <property type="evidence" value="ECO:0007669"/>
    <property type="project" value="UniProtKB-KW"/>
</dbReference>
<dbReference type="AlphaFoldDB" id="A0A0G1ZEJ1"/>
<evidence type="ECO:0000259" key="8">
    <source>
        <dbReference type="PROSITE" id="PS51192"/>
    </source>
</evidence>
<evidence type="ECO:0000313" key="11">
    <source>
        <dbReference type="Proteomes" id="UP000034057"/>
    </source>
</evidence>
<dbReference type="SMART" id="SM00487">
    <property type="entry name" value="DEXDc"/>
    <property type="match status" value="1"/>
</dbReference>
<dbReference type="GO" id="GO:0005524">
    <property type="term" value="F:ATP binding"/>
    <property type="evidence" value="ECO:0007669"/>
    <property type="project" value="UniProtKB-KW"/>
</dbReference>
<protein>
    <submittedName>
        <fullName evidence="10">ATP-dependent DNA helicase RecG</fullName>
    </submittedName>
</protein>
<evidence type="ECO:0000256" key="5">
    <source>
        <dbReference type="ARBA" id="ARBA00022840"/>
    </source>
</evidence>
<dbReference type="Proteomes" id="UP000034057">
    <property type="component" value="Unassembled WGS sequence"/>
</dbReference>
<dbReference type="InterPro" id="IPR011545">
    <property type="entry name" value="DEAD/DEAH_box_helicase_dom"/>
</dbReference>
<name>A0A0G1ZEJ1_9BACT</name>
<evidence type="ECO:0000313" key="10">
    <source>
        <dbReference type="EMBL" id="KKW17624.1"/>
    </source>
</evidence>
<dbReference type="GO" id="GO:0003677">
    <property type="term" value="F:DNA binding"/>
    <property type="evidence" value="ECO:0007669"/>
    <property type="project" value="UniProtKB-KW"/>
</dbReference>
<dbReference type="Gene3D" id="3.40.50.300">
    <property type="entry name" value="P-loop containing nucleotide triphosphate hydrolases"/>
    <property type="match status" value="3"/>
</dbReference>
<gene>
    <name evidence="10" type="ORF">UY59_C0034G0001</name>
</gene>
<evidence type="ECO:0000259" key="9">
    <source>
        <dbReference type="PROSITE" id="PS51194"/>
    </source>
</evidence>
<dbReference type="Pfam" id="PF00271">
    <property type="entry name" value="Helicase_C"/>
    <property type="match status" value="1"/>
</dbReference>
<dbReference type="GO" id="GO:0006281">
    <property type="term" value="P:DNA repair"/>
    <property type="evidence" value="ECO:0007669"/>
    <property type="project" value="UniProtKB-KW"/>
</dbReference>